<evidence type="ECO:0000313" key="2">
    <source>
        <dbReference type="EMBL" id="MFG3816363.1"/>
    </source>
</evidence>
<evidence type="ECO:0000256" key="1">
    <source>
        <dbReference type="SAM" id="MobiDB-lite"/>
    </source>
</evidence>
<accession>A0ABW7C8W1</accession>
<gene>
    <name evidence="2" type="ORF">VPK24_01835</name>
</gene>
<sequence>MNPSAGLTILLLLLMAGTGIASTSWGYNLGREALKGIVQPDFRPTADSSGRGGKRPEPAPLKLLNEQQLLAKTKAITQTAPVGNAPPKPVDPALTQTQPQAKPLSQTAVAKLPISAKAEGVTLTVVGASRVGDSLVLELTLRNQGDRAVQFLYSFLEMADDRGDPLSAIVEDLPSELPADGATVRGKAIVPTVLLDGVKSLQLSLTDYPDQQLQLQIQGIPVR</sequence>
<keyword evidence="3" id="KW-1185">Reference proteome</keyword>
<comment type="caution">
    <text evidence="2">The sequence shown here is derived from an EMBL/GenBank/DDBJ whole genome shotgun (WGS) entry which is preliminary data.</text>
</comment>
<evidence type="ECO:0000313" key="3">
    <source>
        <dbReference type="Proteomes" id="UP001604335"/>
    </source>
</evidence>
<name>A0ABW7C8W1_9CYAN</name>
<organism evidence="2 3">
    <name type="scientific">Limnothrix redekei LRLZ20PSL1</name>
    <dbReference type="NCBI Taxonomy" id="3112953"/>
    <lineage>
        <taxon>Bacteria</taxon>
        <taxon>Bacillati</taxon>
        <taxon>Cyanobacteriota</taxon>
        <taxon>Cyanophyceae</taxon>
        <taxon>Pseudanabaenales</taxon>
        <taxon>Pseudanabaenaceae</taxon>
        <taxon>Limnothrix</taxon>
    </lineage>
</organism>
<dbReference type="RefSeq" id="WP_099534138.1">
    <property type="nucleotide sequence ID" value="NZ_JAZAQF010000007.1"/>
</dbReference>
<protein>
    <recommendedName>
        <fullName evidence="4">DUF4352 domain-containing protein</fullName>
    </recommendedName>
</protein>
<dbReference type="Proteomes" id="UP001604335">
    <property type="component" value="Unassembled WGS sequence"/>
</dbReference>
<reference evidence="3" key="1">
    <citation type="journal article" date="2024" name="Algal Res.">
        <title>Biochemical, toxicological and genomic investigation of a high-biomass producing Limnothrix strain isolated from Italian shallow drinking water reservoir.</title>
        <authorList>
            <person name="Simonazzi M."/>
            <person name="Shishido T.K."/>
            <person name="Delbaje E."/>
            <person name="Wahlsten M."/>
            <person name="Fewer D.P."/>
            <person name="Sivonen K."/>
            <person name="Pezzolesi L."/>
            <person name="Pistocchi R."/>
        </authorList>
    </citation>
    <scope>NUCLEOTIDE SEQUENCE [LARGE SCALE GENOMIC DNA]</scope>
    <source>
        <strain evidence="3">LRLZ20PSL1</strain>
    </source>
</reference>
<dbReference type="EMBL" id="JAZAQF010000007">
    <property type="protein sequence ID" value="MFG3816363.1"/>
    <property type="molecule type" value="Genomic_DNA"/>
</dbReference>
<proteinExistence type="predicted"/>
<feature type="region of interest" description="Disordered" evidence="1">
    <location>
        <begin position="40"/>
        <end position="59"/>
    </location>
</feature>
<evidence type="ECO:0008006" key="4">
    <source>
        <dbReference type="Google" id="ProtNLM"/>
    </source>
</evidence>